<dbReference type="SUPFAM" id="SSF52540">
    <property type="entry name" value="P-loop containing nucleoside triphosphate hydrolases"/>
    <property type="match status" value="1"/>
</dbReference>
<protein>
    <recommendedName>
        <fullName evidence="3">ATPase involved in chromosome partitioning-like protein</fullName>
    </recommendedName>
</protein>
<name>A0ABN2RUZ7_9ACTN</name>
<dbReference type="EMBL" id="BAAAQM010000021">
    <property type="protein sequence ID" value="GAA1975220.1"/>
    <property type="molecule type" value="Genomic_DNA"/>
</dbReference>
<gene>
    <name evidence="1" type="ORF">GCM10009838_39190</name>
</gene>
<dbReference type="Gene3D" id="3.40.50.300">
    <property type="entry name" value="P-loop containing nucleotide triphosphate hydrolases"/>
    <property type="match status" value="1"/>
</dbReference>
<evidence type="ECO:0000313" key="2">
    <source>
        <dbReference type="Proteomes" id="UP001499854"/>
    </source>
</evidence>
<evidence type="ECO:0008006" key="3">
    <source>
        <dbReference type="Google" id="ProtNLM"/>
    </source>
</evidence>
<evidence type="ECO:0000313" key="1">
    <source>
        <dbReference type="EMBL" id="GAA1975220.1"/>
    </source>
</evidence>
<dbReference type="Proteomes" id="UP001499854">
    <property type="component" value="Unassembled WGS sequence"/>
</dbReference>
<comment type="caution">
    <text evidence="1">The sequence shown here is derived from an EMBL/GenBank/DDBJ whole genome shotgun (WGS) entry which is preliminary data.</text>
</comment>
<reference evidence="1 2" key="1">
    <citation type="journal article" date="2019" name="Int. J. Syst. Evol. Microbiol.">
        <title>The Global Catalogue of Microorganisms (GCM) 10K type strain sequencing project: providing services to taxonomists for standard genome sequencing and annotation.</title>
        <authorList>
            <consortium name="The Broad Institute Genomics Platform"/>
            <consortium name="The Broad Institute Genome Sequencing Center for Infectious Disease"/>
            <person name="Wu L."/>
            <person name="Ma J."/>
        </authorList>
    </citation>
    <scope>NUCLEOTIDE SEQUENCE [LARGE SCALE GENOMIC DNA]</scope>
    <source>
        <strain evidence="1 2">JCM 16013</strain>
    </source>
</reference>
<proteinExistence type="predicted"/>
<dbReference type="InterPro" id="IPR027417">
    <property type="entry name" value="P-loop_NTPase"/>
</dbReference>
<sequence length="280" mass="30245">MVMICLLSAKNAPGVTTTTVALAEIWPRPVLVAECDPRYGDILAGYQQGAGDLTKGLLGLAAIHQRADITQQVYNFVQPLSPGSEARLLAGVQVPAQAAGVAALWEPLSHLLPSLIVKRRPVDVLVDCGSLHSPYAPLPLIRNADLVLVLTGDHLEHIRAAHDAVQNLTVQLMAARPYADPRWRLAAVVRPPSSQRHNSRKAIQHTLEIDTIAEVRHDERVGAELLGRRHLPGGYLRSAYMRDVRVLQASIDQQLSRPAPAARTGHLSLPAGYGEAAHVG</sequence>
<organism evidence="1 2">
    <name type="scientific">Catenulispora subtropica</name>
    <dbReference type="NCBI Taxonomy" id="450798"/>
    <lineage>
        <taxon>Bacteria</taxon>
        <taxon>Bacillati</taxon>
        <taxon>Actinomycetota</taxon>
        <taxon>Actinomycetes</taxon>
        <taxon>Catenulisporales</taxon>
        <taxon>Catenulisporaceae</taxon>
        <taxon>Catenulispora</taxon>
    </lineage>
</organism>
<keyword evidence="2" id="KW-1185">Reference proteome</keyword>
<dbReference type="RefSeq" id="WP_344658499.1">
    <property type="nucleotide sequence ID" value="NZ_BAAAQM010000021.1"/>
</dbReference>
<accession>A0ABN2RUZ7</accession>